<dbReference type="RefSeq" id="WP_348946321.1">
    <property type="nucleotide sequence ID" value="NZ_CP157355.1"/>
</dbReference>
<gene>
    <name evidence="2" type="ORF">ABHF33_07235</name>
</gene>
<dbReference type="EMBL" id="CP157355">
    <property type="protein sequence ID" value="XBM02052.1"/>
    <property type="molecule type" value="Genomic_DNA"/>
</dbReference>
<protein>
    <submittedName>
        <fullName evidence="2">Thioredoxin domain-containing protein</fullName>
    </submittedName>
</protein>
<evidence type="ECO:0000313" key="2">
    <source>
        <dbReference type="EMBL" id="XBM02052.1"/>
    </source>
</evidence>
<name>A0AAU7FD85_9NEIS</name>
<dbReference type="InterPro" id="IPR012336">
    <property type="entry name" value="Thioredoxin-like_fold"/>
</dbReference>
<proteinExistence type="predicted"/>
<feature type="domain" description="Thioredoxin-like fold" evidence="1">
    <location>
        <begin position="50"/>
        <end position="75"/>
    </location>
</feature>
<evidence type="ECO:0000259" key="1">
    <source>
        <dbReference type="Pfam" id="PF13462"/>
    </source>
</evidence>
<dbReference type="Gene3D" id="3.40.30.10">
    <property type="entry name" value="Glutaredoxin"/>
    <property type="match status" value="1"/>
</dbReference>
<dbReference type="SUPFAM" id="SSF52833">
    <property type="entry name" value="Thioredoxin-like"/>
    <property type="match status" value="1"/>
</dbReference>
<dbReference type="Pfam" id="PF13462">
    <property type="entry name" value="Thioredoxin_4"/>
    <property type="match status" value="1"/>
</dbReference>
<reference evidence="2" key="1">
    <citation type="submission" date="2024-05" db="EMBL/GenBank/DDBJ databases">
        <authorList>
            <person name="Yang L."/>
            <person name="Pan L."/>
        </authorList>
    </citation>
    <scope>NUCLEOTIDE SEQUENCE</scope>
    <source>
        <strain evidence="2">FCG-7</strain>
    </source>
</reference>
<dbReference type="InterPro" id="IPR036249">
    <property type="entry name" value="Thioredoxin-like_sf"/>
</dbReference>
<sequence length="75" mass="8169">MKRSTLIIGSSVALITAFAVGTYMYTNQQKQEQQQIAQNSGQELNRFGAPSIGAADAKVHIVEFFDPACEACRAF</sequence>
<dbReference type="KEGG" id="cmav:ABHF33_07235"/>
<organism evidence="2">
    <name type="scientific">Chitinibacter mangrovi</name>
    <dbReference type="NCBI Taxonomy" id="3153927"/>
    <lineage>
        <taxon>Bacteria</taxon>
        <taxon>Pseudomonadati</taxon>
        <taxon>Pseudomonadota</taxon>
        <taxon>Betaproteobacteria</taxon>
        <taxon>Neisseriales</taxon>
        <taxon>Chitinibacteraceae</taxon>
        <taxon>Chitinibacter</taxon>
    </lineage>
</organism>
<dbReference type="AlphaFoldDB" id="A0AAU7FD85"/>
<accession>A0AAU7FD85</accession>